<proteinExistence type="inferred from homology"/>
<dbReference type="PANTHER" id="PTHR30012:SF0">
    <property type="entry name" value="TYPE II SECRETION SYSTEM PROTEIN F-RELATED"/>
    <property type="match status" value="1"/>
</dbReference>
<protein>
    <submittedName>
        <fullName evidence="10">Type II secretion system protein F</fullName>
    </submittedName>
</protein>
<feature type="transmembrane region" description="Helical" evidence="8">
    <location>
        <begin position="373"/>
        <end position="394"/>
    </location>
</feature>
<keyword evidence="3" id="KW-1003">Cell membrane</keyword>
<dbReference type="Gene3D" id="1.20.81.30">
    <property type="entry name" value="Type II secretion system (T2SS), domain F"/>
    <property type="match status" value="2"/>
</dbReference>
<evidence type="ECO:0000256" key="5">
    <source>
        <dbReference type="ARBA" id="ARBA00022692"/>
    </source>
</evidence>
<dbReference type="PANTHER" id="PTHR30012">
    <property type="entry name" value="GENERAL SECRETION PATHWAY PROTEIN"/>
    <property type="match status" value="1"/>
</dbReference>
<name>A0A2S7FEB1_CLOBU</name>
<evidence type="ECO:0000256" key="2">
    <source>
        <dbReference type="ARBA" id="ARBA00005745"/>
    </source>
</evidence>
<sequence length="400" mass="44960">MAKFKYRIMNSDGEKINGNYEANSKEEVIDYISGNGYYPLLVEEVVESKNIEFAFNEKVKLKDLSIFCRQFYTMLDAGVPILTCLKILSDQIQNKKLKEAIVKVNEDVETGEVLSDAMRKHTDVFPDLLVSLTASGEASGSLDSVMLRMATHYEKENKINNKVKNAMIYPIVLGFVSVVAVTFILVYVMPTFMQIFEESGTQLPWSTKFLLGFSSGIQNNWIVMLFVLIIAILGLRIFLRSEQGILVSSKLKLKLPILKKLNEMIIVSRFTRTLSILMASGLSLIKALEIVSEVVGNKIVENAMIKIKDSVMRGDSLYSSMKESNMFPAMLYSMIKVGEETGSLDDILNKTADFYDEELETTIQTSVALLEPILIVIMGLIIAFIVISVMLPMFDTYTQI</sequence>
<keyword evidence="4" id="KW-0997">Cell inner membrane</keyword>
<dbReference type="EMBL" id="LRDH01000024">
    <property type="protein sequence ID" value="PPV17423.1"/>
    <property type="molecule type" value="Genomic_DNA"/>
</dbReference>
<comment type="similarity">
    <text evidence="2">Belongs to the GSP F family.</text>
</comment>
<evidence type="ECO:0000256" key="1">
    <source>
        <dbReference type="ARBA" id="ARBA00004429"/>
    </source>
</evidence>
<feature type="domain" description="Type II secretion system protein GspF" evidence="9">
    <location>
        <begin position="270"/>
        <end position="392"/>
    </location>
</feature>
<comment type="caution">
    <text evidence="10">The sequence shown here is derived from an EMBL/GenBank/DDBJ whole genome shotgun (WGS) entry which is preliminary data.</text>
</comment>
<evidence type="ECO:0000256" key="8">
    <source>
        <dbReference type="SAM" id="Phobius"/>
    </source>
</evidence>
<comment type="subcellular location">
    <subcellularLocation>
        <location evidence="1">Cell inner membrane</location>
        <topology evidence="1">Multi-pass membrane protein</topology>
    </subcellularLocation>
</comment>
<keyword evidence="5 8" id="KW-0812">Transmembrane</keyword>
<dbReference type="InterPro" id="IPR042094">
    <property type="entry name" value="T2SS_GspF_sf"/>
</dbReference>
<keyword evidence="6 8" id="KW-1133">Transmembrane helix</keyword>
<dbReference type="RefSeq" id="WP_043664587.1">
    <property type="nucleotide sequence ID" value="NZ_JSEG01000012.1"/>
</dbReference>
<evidence type="ECO:0000256" key="6">
    <source>
        <dbReference type="ARBA" id="ARBA00022989"/>
    </source>
</evidence>
<feature type="transmembrane region" description="Helical" evidence="8">
    <location>
        <begin position="221"/>
        <end position="239"/>
    </location>
</feature>
<accession>A0A2S7FEB1</accession>
<dbReference type="Proteomes" id="UP000238081">
    <property type="component" value="Unassembled WGS sequence"/>
</dbReference>
<reference evidence="10 11" key="1">
    <citation type="submission" date="2016-01" db="EMBL/GenBank/DDBJ databases">
        <title>Characterization of the Clostridium difficile lineages that are prevalent in Hong Kong and China.</title>
        <authorList>
            <person name="Kwok J.S.-L."/>
            <person name="Lam W.-Y."/>
            <person name="Ip M."/>
            <person name="Chan T.-F."/>
            <person name="Hawkey P.M."/>
            <person name="Tsui S.K.-W."/>
        </authorList>
    </citation>
    <scope>NUCLEOTIDE SEQUENCE [LARGE SCALE GENOMIC DNA]</scope>
    <source>
        <strain evidence="10 11">300064</strain>
    </source>
</reference>
<evidence type="ECO:0000259" key="9">
    <source>
        <dbReference type="Pfam" id="PF00482"/>
    </source>
</evidence>
<dbReference type="InterPro" id="IPR018076">
    <property type="entry name" value="T2SS_GspF_dom"/>
</dbReference>
<dbReference type="Pfam" id="PF00482">
    <property type="entry name" value="T2SSF"/>
    <property type="match status" value="2"/>
</dbReference>
<dbReference type="FunFam" id="1.20.81.30:FF:000001">
    <property type="entry name" value="Type II secretion system protein F"/>
    <property type="match status" value="2"/>
</dbReference>
<feature type="transmembrane region" description="Helical" evidence="8">
    <location>
        <begin position="167"/>
        <end position="189"/>
    </location>
</feature>
<keyword evidence="7 8" id="KW-0472">Membrane</keyword>
<dbReference type="GO" id="GO:0005886">
    <property type="term" value="C:plasma membrane"/>
    <property type="evidence" value="ECO:0007669"/>
    <property type="project" value="UniProtKB-SubCell"/>
</dbReference>
<dbReference type="PRINTS" id="PR00812">
    <property type="entry name" value="BCTERIALGSPF"/>
</dbReference>
<evidence type="ECO:0000256" key="7">
    <source>
        <dbReference type="ARBA" id="ARBA00023136"/>
    </source>
</evidence>
<dbReference type="InterPro" id="IPR003004">
    <property type="entry name" value="GspF/PilC"/>
</dbReference>
<gene>
    <name evidence="10" type="ORF">AWN73_07845</name>
</gene>
<dbReference type="AlphaFoldDB" id="A0A2S7FEB1"/>
<organism evidence="10 11">
    <name type="scientific">Clostridium butyricum</name>
    <dbReference type="NCBI Taxonomy" id="1492"/>
    <lineage>
        <taxon>Bacteria</taxon>
        <taxon>Bacillati</taxon>
        <taxon>Bacillota</taxon>
        <taxon>Clostridia</taxon>
        <taxon>Eubacteriales</taxon>
        <taxon>Clostridiaceae</taxon>
        <taxon>Clostridium</taxon>
    </lineage>
</organism>
<evidence type="ECO:0000313" key="11">
    <source>
        <dbReference type="Proteomes" id="UP000238081"/>
    </source>
</evidence>
<feature type="domain" description="Type II secretion system protein GspF" evidence="9">
    <location>
        <begin position="67"/>
        <end position="190"/>
    </location>
</feature>
<evidence type="ECO:0000256" key="3">
    <source>
        <dbReference type="ARBA" id="ARBA00022475"/>
    </source>
</evidence>
<evidence type="ECO:0000256" key="4">
    <source>
        <dbReference type="ARBA" id="ARBA00022519"/>
    </source>
</evidence>
<evidence type="ECO:0000313" key="10">
    <source>
        <dbReference type="EMBL" id="PPV17423.1"/>
    </source>
</evidence>